<keyword evidence="4" id="KW-1185">Reference proteome</keyword>
<dbReference type="InterPro" id="IPR001279">
    <property type="entry name" value="Metallo-B-lactamas"/>
</dbReference>
<dbReference type="Proteomes" id="UP001575181">
    <property type="component" value="Unassembled WGS sequence"/>
</dbReference>
<dbReference type="Gene3D" id="3.60.15.10">
    <property type="entry name" value="Ribonuclease Z/Hydroxyacylglutathione hydrolase-like"/>
    <property type="match status" value="1"/>
</dbReference>
<dbReference type="InterPro" id="IPR044528">
    <property type="entry name" value="POD-like_MBL-fold"/>
</dbReference>
<name>A0ABV4TVP2_9GAMM</name>
<dbReference type="SMART" id="SM00849">
    <property type="entry name" value="Lactamase_B"/>
    <property type="match status" value="1"/>
</dbReference>
<evidence type="ECO:0000313" key="3">
    <source>
        <dbReference type="EMBL" id="MFA9461032.1"/>
    </source>
</evidence>
<feature type="domain" description="Metallo-beta-lactamase" evidence="2">
    <location>
        <begin position="12"/>
        <end position="171"/>
    </location>
</feature>
<reference evidence="3 4" key="1">
    <citation type="submission" date="2024-08" db="EMBL/GenBank/DDBJ databases">
        <title>Whole-genome sequencing of halo(alkali)philic microorganisms from hypersaline lakes.</title>
        <authorList>
            <person name="Sorokin D.Y."/>
            <person name="Merkel A.Y."/>
            <person name="Messina E."/>
            <person name="Yakimov M."/>
        </authorList>
    </citation>
    <scope>NUCLEOTIDE SEQUENCE [LARGE SCALE GENOMIC DNA]</scope>
    <source>
        <strain evidence="3 4">Cl-TMA</strain>
    </source>
</reference>
<sequence length="249" mass="27596">MIFRQLFEDISSTYTYLIGSEQTGRAILVDPVLPTWQRDLEVTRDLGLTLAYTLETHIHADHITSARMMKQEVGSGIAGPSLDGLPCTDVPVDEANPFEMDDVRLEALHTPGHTDNHMAYKLGDRVLTGDALLIDGCGRTDFQNGHAPTLYRSVHDKLFTLPDDQLVHPGHDYHGRWVSTIGQEKGRNARLGQGKSEAEFLEIMSNLNLAHPKFIDHAVPGNQACGECPSDIPEHLQKYCGEMEQSPQG</sequence>
<dbReference type="RefSeq" id="WP_373655820.1">
    <property type="nucleotide sequence ID" value="NZ_JBGUAW010000006.1"/>
</dbReference>
<dbReference type="InterPro" id="IPR051682">
    <property type="entry name" value="Mito_Persulfide_Diox"/>
</dbReference>
<dbReference type="Pfam" id="PF00753">
    <property type="entry name" value="Lactamase_B"/>
    <property type="match status" value="1"/>
</dbReference>
<dbReference type="CDD" id="cd07724">
    <property type="entry name" value="POD-like_MBL-fold"/>
    <property type="match status" value="1"/>
</dbReference>
<gene>
    <name evidence="3" type="ORF">ACERLL_09375</name>
</gene>
<organism evidence="3 4">
    <name type="scientific">Thiohalorhabdus methylotrophus</name>
    <dbReference type="NCBI Taxonomy" id="3242694"/>
    <lineage>
        <taxon>Bacteria</taxon>
        <taxon>Pseudomonadati</taxon>
        <taxon>Pseudomonadota</taxon>
        <taxon>Gammaproteobacteria</taxon>
        <taxon>Thiohalorhabdales</taxon>
        <taxon>Thiohalorhabdaceae</taxon>
        <taxon>Thiohalorhabdus</taxon>
    </lineage>
</organism>
<keyword evidence="1" id="KW-0479">Metal-binding</keyword>
<dbReference type="PANTHER" id="PTHR43084:SF1">
    <property type="entry name" value="PERSULFIDE DIOXYGENASE ETHE1, MITOCHONDRIAL"/>
    <property type="match status" value="1"/>
</dbReference>
<accession>A0ABV4TVP2</accession>
<dbReference type="InterPro" id="IPR036866">
    <property type="entry name" value="RibonucZ/Hydroxyglut_hydro"/>
</dbReference>
<protein>
    <submittedName>
        <fullName evidence="3">MBL fold metallo-hydrolase</fullName>
    </submittedName>
</protein>
<dbReference type="PANTHER" id="PTHR43084">
    <property type="entry name" value="PERSULFIDE DIOXYGENASE ETHE1"/>
    <property type="match status" value="1"/>
</dbReference>
<proteinExistence type="predicted"/>
<dbReference type="SUPFAM" id="SSF56281">
    <property type="entry name" value="Metallo-hydrolase/oxidoreductase"/>
    <property type="match status" value="1"/>
</dbReference>
<dbReference type="EMBL" id="JBGUAW010000006">
    <property type="protein sequence ID" value="MFA9461032.1"/>
    <property type="molecule type" value="Genomic_DNA"/>
</dbReference>
<comment type="caution">
    <text evidence="3">The sequence shown here is derived from an EMBL/GenBank/DDBJ whole genome shotgun (WGS) entry which is preliminary data.</text>
</comment>
<evidence type="ECO:0000259" key="2">
    <source>
        <dbReference type="SMART" id="SM00849"/>
    </source>
</evidence>
<evidence type="ECO:0000313" key="4">
    <source>
        <dbReference type="Proteomes" id="UP001575181"/>
    </source>
</evidence>
<evidence type="ECO:0000256" key="1">
    <source>
        <dbReference type="ARBA" id="ARBA00022723"/>
    </source>
</evidence>